<evidence type="ECO:0000313" key="2">
    <source>
        <dbReference type="EMBL" id="KAK2596280.1"/>
    </source>
</evidence>
<dbReference type="InterPro" id="IPR001214">
    <property type="entry name" value="SET_dom"/>
</dbReference>
<dbReference type="PANTHER" id="PTHR47332:SF4">
    <property type="entry name" value="SET DOMAIN-CONTAINING PROTEIN 5"/>
    <property type="match status" value="1"/>
</dbReference>
<dbReference type="SUPFAM" id="SSF82199">
    <property type="entry name" value="SET domain"/>
    <property type="match status" value="1"/>
</dbReference>
<reference evidence="2" key="1">
    <citation type="submission" date="2023-06" db="EMBL/GenBank/DDBJ databases">
        <authorList>
            <person name="Noh H."/>
        </authorList>
    </citation>
    <scope>NUCLEOTIDE SEQUENCE</scope>
    <source>
        <strain evidence="2">DUCC20226</strain>
    </source>
</reference>
<dbReference type="Proteomes" id="UP001265746">
    <property type="component" value="Unassembled WGS sequence"/>
</dbReference>
<dbReference type="InterPro" id="IPR053185">
    <property type="entry name" value="SET_domain_protein"/>
</dbReference>
<protein>
    <recommendedName>
        <fullName evidence="1">SET domain-containing protein</fullName>
    </recommendedName>
</protein>
<feature type="domain" description="SET" evidence="1">
    <location>
        <begin position="124"/>
        <end position="271"/>
    </location>
</feature>
<dbReference type="EMBL" id="JAUJFL010000011">
    <property type="protein sequence ID" value="KAK2596280.1"/>
    <property type="molecule type" value="Genomic_DNA"/>
</dbReference>
<name>A0AAD9S126_PHOAM</name>
<dbReference type="AlphaFoldDB" id="A0AAD9S126"/>
<comment type="caution">
    <text evidence="2">The sequence shown here is derived from an EMBL/GenBank/DDBJ whole genome shotgun (WGS) entry which is preliminary data.</text>
</comment>
<dbReference type="InterPro" id="IPR011990">
    <property type="entry name" value="TPR-like_helical_dom_sf"/>
</dbReference>
<organism evidence="2 3">
    <name type="scientific">Phomopsis amygdali</name>
    <name type="common">Fusicoccum amygdali</name>
    <dbReference type="NCBI Taxonomy" id="1214568"/>
    <lineage>
        <taxon>Eukaryota</taxon>
        <taxon>Fungi</taxon>
        <taxon>Dikarya</taxon>
        <taxon>Ascomycota</taxon>
        <taxon>Pezizomycotina</taxon>
        <taxon>Sordariomycetes</taxon>
        <taxon>Sordariomycetidae</taxon>
        <taxon>Diaporthales</taxon>
        <taxon>Diaporthaceae</taxon>
        <taxon>Diaporthe</taxon>
    </lineage>
</organism>
<keyword evidence="3" id="KW-1185">Reference proteome</keyword>
<dbReference type="CDD" id="cd20071">
    <property type="entry name" value="SET_SMYD"/>
    <property type="match status" value="1"/>
</dbReference>
<dbReference type="PANTHER" id="PTHR47332">
    <property type="entry name" value="SET DOMAIN-CONTAINING PROTEIN 5"/>
    <property type="match status" value="1"/>
</dbReference>
<evidence type="ECO:0000259" key="1">
    <source>
        <dbReference type="PROSITE" id="PS50280"/>
    </source>
</evidence>
<accession>A0AAD9S126</accession>
<sequence>MSLIDLFSHHALGSTRDVCGSGLGLVAASVCPHLDSLDSQLSSEPKDWVPWTHRPYCQGAWCVHTHALVPCGQGISIITHRSGQQEAAATLATLSNDFDEPSCAIGAGIPGPNYDVDSAIDEDRAYEVRDSKGKGKGVFATRKIPRGTIIMIDHPIMLKLEPDIDIDVLSENQRSRLFDHAATQLSDPDQVLSLAQHEGFTGSQAENAANYNSFQVDLGNATYSAVFPRVSRINHACVPNCRAKWAPNTLSQTIWTVKDIQPGDELSISYIPMGPNWGWQHRQYELRENWNFACSCSLCSAGPRKRDASDERRRKFAVLAQEYHRLDHYDTKESQKALQILEEAMEINIHEPMLTSATPLLLQAAWTAYRGRHVGMARRYVEKIEEDMRVRGFEDEGDKRSLREIRGLLY</sequence>
<dbReference type="InterPro" id="IPR046341">
    <property type="entry name" value="SET_dom_sf"/>
</dbReference>
<dbReference type="SMART" id="SM00317">
    <property type="entry name" value="SET"/>
    <property type="match status" value="1"/>
</dbReference>
<dbReference type="Gene3D" id="1.25.40.10">
    <property type="entry name" value="Tetratricopeptide repeat domain"/>
    <property type="match status" value="1"/>
</dbReference>
<dbReference type="Pfam" id="PF00856">
    <property type="entry name" value="SET"/>
    <property type="match status" value="1"/>
</dbReference>
<dbReference type="PROSITE" id="PS50280">
    <property type="entry name" value="SET"/>
    <property type="match status" value="1"/>
</dbReference>
<dbReference type="Gene3D" id="2.170.270.10">
    <property type="entry name" value="SET domain"/>
    <property type="match status" value="1"/>
</dbReference>
<proteinExistence type="predicted"/>
<gene>
    <name evidence="2" type="ORF">N8I77_013176</name>
</gene>
<evidence type="ECO:0000313" key="3">
    <source>
        <dbReference type="Proteomes" id="UP001265746"/>
    </source>
</evidence>